<gene>
    <name evidence="5" type="primary">lef11</name>
</gene>
<evidence type="ECO:0000256" key="3">
    <source>
        <dbReference type="ARBA" id="ARBA00023015"/>
    </source>
</evidence>
<keyword evidence="4" id="KW-0804">Transcription</keyword>
<name>B0FDS3_9ABAC</name>
<dbReference type="InterPro" id="IPR009429">
    <property type="entry name" value="Baculo_LEF-11"/>
</dbReference>
<protein>
    <recommendedName>
        <fullName evidence="2">Late expression factor 11</fullName>
    </recommendedName>
</protein>
<evidence type="ECO:0000256" key="1">
    <source>
        <dbReference type="ARBA" id="ARBA00008271"/>
    </source>
</evidence>
<proteinExistence type="inferred from homology"/>
<dbReference type="OrthoDB" id="15391at10239"/>
<comment type="similarity">
    <text evidence="1">Belongs to the baculoviridae LEF-11 family.</text>
</comment>
<reference evidence="5 6" key="1">
    <citation type="submission" date="2007-11" db="EMBL/GenBank/DDBJ databases">
        <title>Sequence and organization of Orgyia leucostigma nucleopolyhedrovirus genome.</title>
        <authorList>
            <person name="Eveleigh R.J.M."/>
            <person name="Lapointe R."/>
            <person name="Graham R.I."/>
            <person name="Lauzon H.A.M."/>
            <person name="Pavlik L."/>
            <person name="Arif B.M."/>
            <person name="Lucarotti C.J."/>
        </authorList>
    </citation>
    <scope>NUCLEOTIDE SEQUENCE [LARGE SCALE GENOMIC DNA]</scope>
    <source>
        <strain evidence="5">CFS-77</strain>
    </source>
</reference>
<dbReference type="GO" id="GO:0019058">
    <property type="term" value="P:viral life cycle"/>
    <property type="evidence" value="ECO:0007669"/>
    <property type="project" value="InterPro"/>
</dbReference>
<keyword evidence="3" id="KW-0805">Transcription regulation</keyword>
<dbReference type="Pfam" id="PF06385">
    <property type="entry name" value="Baculo_LEF-11"/>
    <property type="match status" value="1"/>
</dbReference>
<keyword evidence="6" id="KW-1185">Reference proteome</keyword>
<dbReference type="GeneID" id="5850538"/>
<evidence type="ECO:0000256" key="4">
    <source>
        <dbReference type="ARBA" id="ARBA00023163"/>
    </source>
</evidence>
<dbReference type="KEGG" id="vg:5850538"/>
<evidence type="ECO:0000313" key="6">
    <source>
        <dbReference type="Proteomes" id="UP000203316"/>
    </source>
</evidence>
<accession>B0FDS3</accession>
<dbReference type="EMBL" id="EU309041">
    <property type="protein sequence ID" value="ABY65781.1"/>
    <property type="molecule type" value="Genomic_DNA"/>
</dbReference>
<evidence type="ECO:0000313" key="5">
    <source>
        <dbReference type="EMBL" id="ABY65781.1"/>
    </source>
</evidence>
<dbReference type="GO" id="GO:0006355">
    <property type="term" value="P:regulation of DNA-templated transcription"/>
    <property type="evidence" value="ECO:0007669"/>
    <property type="project" value="InterPro"/>
</dbReference>
<dbReference type="RefSeq" id="YP_001650965.1">
    <property type="nucleotide sequence ID" value="NC_010276.1"/>
</dbReference>
<dbReference type="Proteomes" id="UP000203316">
    <property type="component" value="Segment"/>
</dbReference>
<sequence length="139" mass="16298">MERTPTENSVGDATRIDEYCECLTRSEVYALVREVINKRKHSNDIDGVCDHIESVGFQAQIAYIREYIEKLTVITGDGRSGRKRLNSHIRRLENIFNLNKSLEQEYYYCTTVRNGGSEHAKFCRDHKQVRKQRSKQKQQ</sequence>
<organism evidence="5 6">
    <name type="scientific">Orgyia leucostigma nucleopolyhedrovirus</name>
    <dbReference type="NCBI Taxonomy" id="490711"/>
    <lineage>
        <taxon>Viruses</taxon>
        <taxon>Viruses incertae sedis</taxon>
        <taxon>Naldaviricetes</taxon>
        <taxon>Lefavirales</taxon>
        <taxon>Baculoviridae</taxon>
        <taxon>Alphabaculovirus</taxon>
        <taxon>Alphabaculovirus orleucostigmae</taxon>
    </lineage>
</organism>
<evidence type="ECO:0000256" key="2">
    <source>
        <dbReference type="ARBA" id="ARBA00017118"/>
    </source>
</evidence>